<evidence type="ECO:0000313" key="1">
    <source>
        <dbReference type="EMBL" id="KAF9443327.1"/>
    </source>
</evidence>
<proteinExistence type="predicted"/>
<gene>
    <name evidence="1" type="ORF">P691DRAFT_418070</name>
</gene>
<dbReference type="OrthoDB" id="2926278at2759"/>
<organism evidence="1 2">
    <name type="scientific">Macrolepiota fuliginosa MF-IS2</name>
    <dbReference type="NCBI Taxonomy" id="1400762"/>
    <lineage>
        <taxon>Eukaryota</taxon>
        <taxon>Fungi</taxon>
        <taxon>Dikarya</taxon>
        <taxon>Basidiomycota</taxon>
        <taxon>Agaricomycotina</taxon>
        <taxon>Agaricomycetes</taxon>
        <taxon>Agaricomycetidae</taxon>
        <taxon>Agaricales</taxon>
        <taxon>Agaricineae</taxon>
        <taxon>Agaricaceae</taxon>
        <taxon>Macrolepiota</taxon>
    </lineage>
</organism>
<comment type="caution">
    <text evidence="1">The sequence shown here is derived from an EMBL/GenBank/DDBJ whole genome shotgun (WGS) entry which is preliminary data.</text>
</comment>
<keyword evidence="2" id="KW-1185">Reference proteome</keyword>
<evidence type="ECO:0000313" key="2">
    <source>
        <dbReference type="Proteomes" id="UP000807342"/>
    </source>
</evidence>
<name>A0A9P5X2U1_9AGAR</name>
<dbReference type="AlphaFoldDB" id="A0A9P5X2U1"/>
<sequence length="148" mass="16890">MGRICNFLRLDENTAYSSLRKLHSVIHIPTPGVFRPEQLRFHHISFPNFLENPIRSGKFCLSRVLPEVIECSLASYKEFAVPLLLERSLQSCFPTWELCCSLGPRINAALWHQLCEFNYGSLLGMEGAAAQFANWLYGLVKRTPGYIL</sequence>
<protein>
    <submittedName>
        <fullName evidence="1">Uncharacterized protein</fullName>
    </submittedName>
</protein>
<dbReference type="EMBL" id="MU151489">
    <property type="protein sequence ID" value="KAF9443327.1"/>
    <property type="molecule type" value="Genomic_DNA"/>
</dbReference>
<dbReference type="Proteomes" id="UP000807342">
    <property type="component" value="Unassembled WGS sequence"/>
</dbReference>
<reference evidence="1" key="1">
    <citation type="submission" date="2020-11" db="EMBL/GenBank/DDBJ databases">
        <authorList>
            <consortium name="DOE Joint Genome Institute"/>
            <person name="Ahrendt S."/>
            <person name="Riley R."/>
            <person name="Andreopoulos W."/>
            <person name="Labutti K."/>
            <person name="Pangilinan J."/>
            <person name="Ruiz-Duenas F.J."/>
            <person name="Barrasa J.M."/>
            <person name="Sanchez-Garcia M."/>
            <person name="Camarero S."/>
            <person name="Miyauchi S."/>
            <person name="Serrano A."/>
            <person name="Linde D."/>
            <person name="Babiker R."/>
            <person name="Drula E."/>
            <person name="Ayuso-Fernandez I."/>
            <person name="Pacheco R."/>
            <person name="Padilla G."/>
            <person name="Ferreira P."/>
            <person name="Barriuso J."/>
            <person name="Kellner H."/>
            <person name="Castanera R."/>
            <person name="Alfaro M."/>
            <person name="Ramirez L."/>
            <person name="Pisabarro A.G."/>
            <person name="Kuo A."/>
            <person name="Tritt A."/>
            <person name="Lipzen A."/>
            <person name="He G."/>
            <person name="Yan M."/>
            <person name="Ng V."/>
            <person name="Cullen D."/>
            <person name="Martin F."/>
            <person name="Rosso M.-N."/>
            <person name="Henrissat B."/>
            <person name="Hibbett D."/>
            <person name="Martinez A.T."/>
            <person name="Grigoriev I.V."/>
        </authorList>
    </citation>
    <scope>NUCLEOTIDE SEQUENCE</scope>
    <source>
        <strain evidence="1">MF-IS2</strain>
    </source>
</reference>
<accession>A0A9P5X2U1</accession>